<name>A0A9J5Y6M1_SOLCO</name>
<dbReference type="AlphaFoldDB" id="A0A9J5Y6M1"/>
<comment type="caution">
    <text evidence="2">The sequence shown here is derived from an EMBL/GenBank/DDBJ whole genome shotgun (WGS) entry which is preliminary data.</text>
</comment>
<reference evidence="2 3" key="1">
    <citation type="submission" date="2020-09" db="EMBL/GenBank/DDBJ databases">
        <title>De no assembly of potato wild relative species, Solanum commersonii.</title>
        <authorList>
            <person name="Cho K."/>
        </authorList>
    </citation>
    <scope>NUCLEOTIDE SEQUENCE [LARGE SCALE GENOMIC DNA]</scope>
    <source>
        <strain evidence="2">LZ3.2</strain>
        <tissue evidence="2">Leaf</tissue>
    </source>
</reference>
<feature type="region of interest" description="Disordered" evidence="1">
    <location>
        <begin position="1"/>
        <end position="87"/>
    </location>
</feature>
<organism evidence="2 3">
    <name type="scientific">Solanum commersonii</name>
    <name type="common">Commerson's wild potato</name>
    <name type="synonym">Commerson's nightshade</name>
    <dbReference type="NCBI Taxonomy" id="4109"/>
    <lineage>
        <taxon>Eukaryota</taxon>
        <taxon>Viridiplantae</taxon>
        <taxon>Streptophyta</taxon>
        <taxon>Embryophyta</taxon>
        <taxon>Tracheophyta</taxon>
        <taxon>Spermatophyta</taxon>
        <taxon>Magnoliopsida</taxon>
        <taxon>eudicotyledons</taxon>
        <taxon>Gunneridae</taxon>
        <taxon>Pentapetalae</taxon>
        <taxon>asterids</taxon>
        <taxon>lamiids</taxon>
        <taxon>Solanales</taxon>
        <taxon>Solanaceae</taxon>
        <taxon>Solanoideae</taxon>
        <taxon>Solaneae</taxon>
        <taxon>Solanum</taxon>
    </lineage>
</organism>
<keyword evidence="3" id="KW-1185">Reference proteome</keyword>
<gene>
    <name evidence="2" type="ORF">H5410_036930</name>
</gene>
<sequence>MAKVQRFRMLSLEGIRQTNTRSTKPNKENPRSTILITKKIKLEDKGAKDQEQHRERKVHEQEKTSILEDEQMGTETQQTTSDNLWYG</sequence>
<feature type="compositionally biased region" description="Polar residues" evidence="1">
    <location>
        <begin position="73"/>
        <end position="87"/>
    </location>
</feature>
<protein>
    <submittedName>
        <fullName evidence="2">Uncharacterized protein</fullName>
    </submittedName>
</protein>
<proteinExistence type="predicted"/>
<evidence type="ECO:0000256" key="1">
    <source>
        <dbReference type="SAM" id="MobiDB-lite"/>
    </source>
</evidence>
<dbReference type="Proteomes" id="UP000824120">
    <property type="component" value="Chromosome 7"/>
</dbReference>
<feature type="compositionally biased region" description="Basic and acidic residues" evidence="1">
    <location>
        <begin position="40"/>
        <end position="66"/>
    </location>
</feature>
<dbReference type="EMBL" id="JACXVP010000007">
    <property type="protein sequence ID" value="KAG5595698.1"/>
    <property type="molecule type" value="Genomic_DNA"/>
</dbReference>
<evidence type="ECO:0000313" key="3">
    <source>
        <dbReference type="Proteomes" id="UP000824120"/>
    </source>
</evidence>
<evidence type="ECO:0000313" key="2">
    <source>
        <dbReference type="EMBL" id="KAG5595698.1"/>
    </source>
</evidence>
<accession>A0A9J5Y6M1</accession>